<dbReference type="PROSITE" id="PS51733">
    <property type="entry name" value="BPL_LPL_CATALYTIC"/>
    <property type="match status" value="1"/>
</dbReference>
<dbReference type="InterPro" id="IPR045864">
    <property type="entry name" value="aa-tRNA-synth_II/BPL/LPL"/>
</dbReference>
<feature type="domain" description="BPL/LPL catalytic" evidence="2">
    <location>
        <begin position="1"/>
        <end position="175"/>
    </location>
</feature>
<dbReference type="InterPro" id="IPR004408">
    <property type="entry name" value="Biotin_CoA_COase_ligase"/>
</dbReference>
<evidence type="ECO:0000313" key="3">
    <source>
        <dbReference type="EMBL" id="ROI07769.1"/>
    </source>
</evidence>
<dbReference type="SUPFAM" id="SSF55681">
    <property type="entry name" value="Class II aaRS and biotin synthetases"/>
    <property type="match status" value="1"/>
</dbReference>
<dbReference type="EMBL" id="RJUG01000004">
    <property type="protein sequence ID" value="ROI07769.1"/>
    <property type="molecule type" value="Genomic_DNA"/>
</dbReference>
<dbReference type="EC" id="6.3.4.15" evidence="3"/>
<dbReference type="GO" id="GO:0004077">
    <property type="term" value="F:biotin--[biotin carboxyl-carrier protein] ligase activity"/>
    <property type="evidence" value="ECO:0007669"/>
    <property type="project" value="UniProtKB-EC"/>
</dbReference>
<accession>A0A3N0WUI1</accession>
<gene>
    <name evidence="3" type="ORF">EGI11_08770</name>
</gene>
<dbReference type="Proteomes" id="UP000270224">
    <property type="component" value="Unassembled WGS sequence"/>
</dbReference>
<organism evidence="3 4">
    <name type="scientific">Kaistella daneshvariae</name>
    <dbReference type="NCBI Taxonomy" id="2487074"/>
    <lineage>
        <taxon>Bacteria</taxon>
        <taxon>Pseudomonadati</taxon>
        <taxon>Bacteroidota</taxon>
        <taxon>Flavobacteriia</taxon>
        <taxon>Flavobacteriales</taxon>
        <taxon>Weeksellaceae</taxon>
        <taxon>Chryseobacterium group</taxon>
        <taxon>Kaistella</taxon>
    </lineage>
</organism>
<dbReference type="CDD" id="cd16442">
    <property type="entry name" value="BPL"/>
    <property type="match status" value="1"/>
</dbReference>
<comment type="caution">
    <text evidence="3">The sequence shown here is derived from an EMBL/GenBank/DDBJ whole genome shotgun (WGS) entry which is preliminary data.</text>
</comment>
<sequence>MTNLFYLRECSSTQEKIGEFIPAENPVSVAVCTFNQTKGKGQYGNSWESGKNLNIAYSLAVPTSSINLPDHLFNFRTAVLLADFLANLTREKVQIKWPNDIIIKNKKVAGLLVEKKLLQREPFFVLGIGLNVLQENFGNLAKAGSLLTQTGVSNDLEALTEKLHNYLVEKITENVNLKKTLKQLNKNLFRKDLVSVFEIDQIRQNGIIKEVDEGGFLVVDLEKDGLEKFFHKEIELLY</sequence>
<dbReference type="Pfam" id="PF03099">
    <property type="entry name" value="BPL_LplA_LipB"/>
    <property type="match status" value="1"/>
</dbReference>
<reference evidence="4" key="1">
    <citation type="submission" date="2018-11" db="EMBL/GenBank/DDBJ databases">
        <title>Proposal to divide the Flavobacteriaceae and reorganize its genera based on Amino Acid Identity values calculated from whole genome sequences.</title>
        <authorList>
            <person name="Nicholson A.C."/>
            <person name="Gulvik C.A."/>
            <person name="Whitney A.M."/>
            <person name="Humrighouse B.W."/>
            <person name="Bell M."/>
            <person name="Holmes B."/>
            <person name="Steigerwalt A."/>
            <person name="Villarma A."/>
            <person name="Sheth M."/>
            <person name="Batra D."/>
            <person name="Pryor J."/>
            <person name="Bernardet J.-F."/>
            <person name="Hugo C."/>
            <person name="Kampfer P."/>
            <person name="Newman J."/>
            <person name="Mcquiston J.R."/>
        </authorList>
    </citation>
    <scope>NUCLEOTIDE SEQUENCE [LARGE SCALE GENOMIC DNA]</scope>
    <source>
        <strain evidence="4">H3056</strain>
    </source>
</reference>
<dbReference type="NCBIfam" id="TIGR00121">
    <property type="entry name" value="birA_ligase"/>
    <property type="match status" value="1"/>
</dbReference>
<evidence type="ECO:0000256" key="1">
    <source>
        <dbReference type="ARBA" id="ARBA00022598"/>
    </source>
</evidence>
<reference evidence="4" key="2">
    <citation type="submission" date="2018-11" db="EMBL/GenBank/DDBJ databases">
        <title>Proposal to divide the Flavobacteriaceae and reorganize its genera based on Amino Acid Identity values calculated from whole genome sequences.</title>
        <authorList>
            <person name="Nicholson A.C."/>
            <person name="Gulvik C.A."/>
            <person name="Whitney A.M."/>
            <person name="Humrighouse B.W."/>
            <person name="Bell M."/>
            <person name="Holmens B."/>
            <person name="Steigerwalt A."/>
            <person name="Villarma A."/>
            <person name="Sheth M."/>
            <person name="Batra D."/>
            <person name="Pryor J."/>
            <person name="Bernardet J.-F."/>
            <person name="Hugo C."/>
            <person name="Kampfer P."/>
            <person name="Newman J."/>
            <person name="Mcquiston J.R."/>
        </authorList>
    </citation>
    <scope>NUCLEOTIDE SEQUENCE [LARGE SCALE GENOMIC DNA]</scope>
    <source>
        <strain evidence="4">H3056</strain>
    </source>
</reference>
<dbReference type="AlphaFoldDB" id="A0A3N0WUI1"/>
<dbReference type="InterPro" id="IPR004143">
    <property type="entry name" value="BPL_LPL_catalytic"/>
</dbReference>
<evidence type="ECO:0000259" key="2">
    <source>
        <dbReference type="PROSITE" id="PS51733"/>
    </source>
</evidence>
<dbReference type="Gene3D" id="3.30.930.10">
    <property type="entry name" value="Bira Bifunctional Protein, Domain 2"/>
    <property type="match status" value="1"/>
</dbReference>
<dbReference type="PANTHER" id="PTHR12835">
    <property type="entry name" value="BIOTIN PROTEIN LIGASE"/>
    <property type="match status" value="1"/>
</dbReference>
<proteinExistence type="predicted"/>
<name>A0A3N0WUI1_9FLAO</name>
<dbReference type="RefSeq" id="WP_123266088.1">
    <property type="nucleotide sequence ID" value="NZ_RJUG01000004.1"/>
</dbReference>
<dbReference type="GO" id="GO:0005737">
    <property type="term" value="C:cytoplasm"/>
    <property type="evidence" value="ECO:0007669"/>
    <property type="project" value="TreeGrafter"/>
</dbReference>
<protein>
    <submittedName>
        <fullName evidence="3">Biotin--[acetyl-CoA-carboxylase] ligase</fullName>
        <ecNumber evidence="3">6.3.4.15</ecNumber>
    </submittedName>
</protein>
<keyword evidence="1 3" id="KW-0436">Ligase</keyword>
<dbReference type="PANTHER" id="PTHR12835:SF5">
    <property type="entry name" value="BIOTIN--PROTEIN LIGASE"/>
    <property type="match status" value="1"/>
</dbReference>
<dbReference type="OrthoDB" id="9807064at2"/>
<evidence type="ECO:0000313" key="4">
    <source>
        <dbReference type="Proteomes" id="UP000270224"/>
    </source>
</evidence>